<dbReference type="PROSITE" id="PS51186">
    <property type="entry name" value="GNAT"/>
    <property type="match status" value="1"/>
</dbReference>
<dbReference type="PANTHER" id="PTHR43451">
    <property type="entry name" value="ACETYLTRANSFERASE (GNAT) FAMILY PROTEIN"/>
    <property type="match status" value="1"/>
</dbReference>
<dbReference type="AlphaFoldDB" id="A0A3N2RKW8"/>
<reference evidence="2 3" key="1">
    <citation type="submission" date="2018-10" db="EMBL/GenBank/DDBJ databases">
        <title>The genome of Lysobacter enzymogenes OH11.</title>
        <authorList>
            <person name="Liu F."/>
            <person name="Zhao Y."/>
            <person name="Qian G."/>
            <person name="Chen Y."/>
            <person name="Xu H."/>
        </authorList>
    </citation>
    <scope>NUCLEOTIDE SEQUENCE [LARGE SCALE GENOMIC DNA]</scope>
    <source>
        <strain evidence="2 3">OH11</strain>
    </source>
</reference>
<evidence type="ECO:0000313" key="2">
    <source>
        <dbReference type="EMBL" id="ROU08049.1"/>
    </source>
</evidence>
<dbReference type="Proteomes" id="UP000275910">
    <property type="component" value="Unassembled WGS sequence"/>
</dbReference>
<proteinExistence type="predicted"/>
<dbReference type="InterPro" id="IPR000182">
    <property type="entry name" value="GNAT_dom"/>
</dbReference>
<feature type="domain" description="N-acetyltransferase" evidence="1">
    <location>
        <begin position="2"/>
        <end position="155"/>
    </location>
</feature>
<dbReference type="CDD" id="cd04301">
    <property type="entry name" value="NAT_SF"/>
    <property type="match status" value="1"/>
</dbReference>
<dbReference type="Gene3D" id="3.40.630.30">
    <property type="match status" value="1"/>
</dbReference>
<dbReference type="InterPro" id="IPR052564">
    <property type="entry name" value="N-acetyltrans/Recomb-assoc"/>
</dbReference>
<dbReference type="SUPFAM" id="SSF55729">
    <property type="entry name" value="Acyl-CoA N-acyltransferases (Nat)"/>
    <property type="match status" value="1"/>
</dbReference>
<dbReference type="Pfam" id="PF13673">
    <property type="entry name" value="Acetyltransf_10"/>
    <property type="match status" value="1"/>
</dbReference>
<comment type="caution">
    <text evidence="2">The sequence shown here is derived from an EMBL/GenBank/DDBJ whole genome shotgun (WGS) entry which is preliminary data.</text>
</comment>
<organism evidence="2 3">
    <name type="scientific">Lysobacter enzymogenes</name>
    <dbReference type="NCBI Taxonomy" id="69"/>
    <lineage>
        <taxon>Bacteria</taxon>
        <taxon>Pseudomonadati</taxon>
        <taxon>Pseudomonadota</taxon>
        <taxon>Gammaproteobacteria</taxon>
        <taxon>Lysobacterales</taxon>
        <taxon>Lysobacteraceae</taxon>
        <taxon>Lysobacter</taxon>
    </lineage>
</organism>
<dbReference type="GO" id="GO:0016747">
    <property type="term" value="F:acyltransferase activity, transferring groups other than amino-acyl groups"/>
    <property type="evidence" value="ECO:0007669"/>
    <property type="project" value="InterPro"/>
</dbReference>
<keyword evidence="2" id="KW-0808">Transferase</keyword>
<name>A0A3N2RKW8_LYSEN</name>
<protein>
    <submittedName>
        <fullName evidence="2">GNAT family N-acetyltransferase</fullName>
    </submittedName>
</protein>
<evidence type="ECO:0000259" key="1">
    <source>
        <dbReference type="PROSITE" id="PS51186"/>
    </source>
</evidence>
<sequence>MMPIRALGPDEAPALLAIFRAAVRVTAARDYAPEQIEAWSPAQWPPAQCERWIERVRALHPFVAEIDGVAAGYADLQDDGLIDHFYVSPDFARRGVGAALMGHLLALARERGLHAVHSNVSRTAQPFFARFGFDVVAQQRPLVRGVEVPNARMRAVLVEPADPR</sequence>
<gene>
    <name evidence="2" type="ORF">D9T17_06860</name>
</gene>
<dbReference type="InterPro" id="IPR016181">
    <property type="entry name" value="Acyl_CoA_acyltransferase"/>
</dbReference>
<dbReference type="PANTHER" id="PTHR43451:SF1">
    <property type="entry name" value="ACETYLTRANSFERASE"/>
    <property type="match status" value="1"/>
</dbReference>
<evidence type="ECO:0000313" key="3">
    <source>
        <dbReference type="Proteomes" id="UP000275910"/>
    </source>
</evidence>
<accession>A0A3N2RKW8</accession>
<dbReference type="EMBL" id="RCTY01000019">
    <property type="protein sequence ID" value="ROU08049.1"/>
    <property type="molecule type" value="Genomic_DNA"/>
</dbReference>